<accession>A0A1X7PXZ0</accession>
<proteinExistence type="inferred from homology"/>
<evidence type="ECO:0000256" key="6">
    <source>
        <dbReference type="SAM" id="Phobius"/>
    </source>
</evidence>
<reference evidence="7 8" key="1">
    <citation type="submission" date="2017-04" db="EMBL/GenBank/DDBJ databases">
        <authorList>
            <person name="Afonso C.L."/>
            <person name="Miller P.J."/>
            <person name="Scott M.A."/>
            <person name="Spackman E."/>
            <person name="Goraichik I."/>
            <person name="Dimitrov K.M."/>
            <person name="Suarez D.L."/>
            <person name="Swayne D.E."/>
        </authorList>
    </citation>
    <scope>NUCLEOTIDE SEQUENCE [LARGE SCALE GENOMIC DNA]</scope>
    <source>
        <strain evidence="7 8">B5P</strain>
    </source>
</reference>
<feature type="transmembrane region" description="Helical" evidence="6">
    <location>
        <begin position="12"/>
        <end position="30"/>
    </location>
</feature>
<feature type="transmembrane region" description="Helical" evidence="6">
    <location>
        <begin position="84"/>
        <end position="104"/>
    </location>
</feature>
<keyword evidence="5 6" id="KW-0472">Membrane</keyword>
<feature type="transmembrane region" description="Helical" evidence="6">
    <location>
        <begin position="116"/>
        <end position="136"/>
    </location>
</feature>
<evidence type="ECO:0000256" key="1">
    <source>
        <dbReference type="ARBA" id="ARBA00004141"/>
    </source>
</evidence>
<dbReference type="GO" id="GO:0016787">
    <property type="term" value="F:hydrolase activity"/>
    <property type="evidence" value="ECO:0007669"/>
    <property type="project" value="TreeGrafter"/>
</dbReference>
<evidence type="ECO:0000256" key="4">
    <source>
        <dbReference type="ARBA" id="ARBA00022989"/>
    </source>
</evidence>
<protein>
    <submittedName>
        <fullName evidence="7">Uncharacterized membrane protein YhhN</fullName>
    </submittedName>
</protein>
<evidence type="ECO:0000256" key="2">
    <source>
        <dbReference type="ARBA" id="ARBA00007375"/>
    </source>
</evidence>
<dbReference type="InterPro" id="IPR012506">
    <property type="entry name" value="TMEM86B-like"/>
</dbReference>
<organism evidence="7 8">
    <name type="scientific">Mesorhizobium australicum</name>
    <dbReference type="NCBI Taxonomy" id="536018"/>
    <lineage>
        <taxon>Bacteria</taxon>
        <taxon>Pseudomonadati</taxon>
        <taxon>Pseudomonadota</taxon>
        <taxon>Alphaproteobacteria</taxon>
        <taxon>Hyphomicrobiales</taxon>
        <taxon>Phyllobacteriaceae</taxon>
        <taxon>Mesorhizobium</taxon>
    </lineage>
</organism>
<evidence type="ECO:0000313" key="8">
    <source>
        <dbReference type="Proteomes" id="UP000193083"/>
    </source>
</evidence>
<comment type="subcellular location">
    <subcellularLocation>
        <location evidence="1">Membrane</location>
        <topology evidence="1">Multi-pass membrane protein</topology>
    </subcellularLocation>
</comment>
<gene>
    <name evidence="7" type="ORF">SAMN02982922_5707</name>
</gene>
<evidence type="ECO:0000256" key="3">
    <source>
        <dbReference type="ARBA" id="ARBA00022692"/>
    </source>
</evidence>
<feature type="transmembrane region" description="Helical" evidence="6">
    <location>
        <begin position="203"/>
        <end position="222"/>
    </location>
</feature>
<evidence type="ECO:0000313" key="7">
    <source>
        <dbReference type="EMBL" id="SMH57197.1"/>
    </source>
</evidence>
<dbReference type="Proteomes" id="UP000193083">
    <property type="component" value="Unassembled WGS sequence"/>
</dbReference>
<keyword evidence="3 6" id="KW-0812">Transmembrane</keyword>
<dbReference type="PANTHER" id="PTHR31885">
    <property type="entry name" value="GH04784P"/>
    <property type="match status" value="1"/>
</dbReference>
<dbReference type="Pfam" id="PF07947">
    <property type="entry name" value="YhhN"/>
    <property type="match status" value="1"/>
</dbReference>
<dbReference type="RefSeq" id="WP_085467266.1">
    <property type="nucleotide sequence ID" value="NZ_FXBL01000004.1"/>
</dbReference>
<sequence length="223" mass="23221">MMPFPDGMAGTANGTLIFSVLLALYYGIIVHRAPSLRRTIVKTGSVALLVLLAWLQGGPPLLISALALSAVGDACLAQEGETPFLAGLASFLCAHVAYVALFWTKGGGIAEILSEPSRIVIAVALVAAVALILSRLWPALEAAMRPPVALYCVAILAMGISSLSELGATVVLGAVLFMASDAILAAGRFLVPAGDPRHAWIQPLVWALYYAAQLLLTLSFVVA</sequence>
<feature type="transmembrane region" description="Helical" evidence="6">
    <location>
        <begin position="170"/>
        <end position="191"/>
    </location>
</feature>
<keyword evidence="8" id="KW-1185">Reference proteome</keyword>
<dbReference type="PANTHER" id="PTHR31885:SF6">
    <property type="entry name" value="GH04784P"/>
    <property type="match status" value="1"/>
</dbReference>
<keyword evidence="4 6" id="KW-1133">Transmembrane helix</keyword>
<comment type="similarity">
    <text evidence="2">Belongs to the TMEM86 family.</text>
</comment>
<feature type="transmembrane region" description="Helical" evidence="6">
    <location>
        <begin position="148"/>
        <end position="164"/>
    </location>
</feature>
<dbReference type="EMBL" id="FXBL01000004">
    <property type="protein sequence ID" value="SMH57197.1"/>
    <property type="molecule type" value="Genomic_DNA"/>
</dbReference>
<dbReference type="OrthoDB" id="7266492at2"/>
<name>A0A1X7PXZ0_9HYPH</name>
<evidence type="ECO:0000256" key="5">
    <source>
        <dbReference type="ARBA" id="ARBA00023136"/>
    </source>
</evidence>
<dbReference type="GO" id="GO:0016020">
    <property type="term" value="C:membrane"/>
    <property type="evidence" value="ECO:0007669"/>
    <property type="project" value="UniProtKB-SubCell"/>
</dbReference>
<dbReference type="AlphaFoldDB" id="A0A1X7PXZ0"/>